<dbReference type="InterPro" id="IPR009776">
    <property type="entry name" value="Spore_0_M"/>
</dbReference>
<dbReference type="Pfam" id="PF07070">
    <property type="entry name" value="Spo0M"/>
    <property type="match status" value="1"/>
</dbReference>
<evidence type="ECO:0000313" key="1">
    <source>
        <dbReference type="EMBL" id="GLW67167.1"/>
    </source>
</evidence>
<dbReference type="RefSeq" id="WP_067912965.1">
    <property type="nucleotide sequence ID" value="NZ_BSRZ01000020.1"/>
</dbReference>
<keyword evidence="2" id="KW-1185">Reference proteome</keyword>
<evidence type="ECO:0000313" key="2">
    <source>
        <dbReference type="Proteomes" id="UP001165124"/>
    </source>
</evidence>
<dbReference type="PANTHER" id="PTHR40053">
    <property type="entry name" value="SPORULATION-CONTROL PROTEIN SPO0M"/>
    <property type="match status" value="1"/>
</dbReference>
<dbReference type="PANTHER" id="PTHR40053:SF1">
    <property type="entry name" value="SPORULATION-CONTROL PROTEIN SPO0M"/>
    <property type="match status" value="1"/>
</dbReference>
<sequence>MVFKKMMGALGVGGPKVDTVLAVPSCRPGESLSGEVRITAADYDVDIQRVTLSLVTNVEVEHEGGESSGAIEFHRVDVSGPFQLGAKADRLIPFRLPVPWETPITEVYGQPLHGMVLGVRTELAVAKAVDKGDLDPVSIAPLPSQERVLRAFEQVGFVFKGADVEYGHIHGVAQQLPFYQEIEFYPPSAYAGRINEVELTFVADPGALTVVLEADKRSGLFGSTDQIFRVQVPHGEAMAVNWEADLTAWLDALAAGRLGGHGGHGGYGHHGGHHHGPGWGGVAAGAAAGVAVGMAGEMIAEEVVEEVAESIFGDEED</sequence>
<reference evidence="1" key="1">
    <citation type="submission" date="2023-02" db="EMBL/GenBank/DDBJ databases">
        <title>Actinomadura rubrobrunea NBRC 14622.</title>
        <authorList>
            <person name="Ichikawa N."/>
            <person name="Sato H."/>
            <person name="Tonouchi N."/>
        </authorList>
    </citation>
    <scope>NUCLEOTIDE SEQUENCE</scope>
    <source>
        <strain evidence="1">NBRC 14622</strain>
    </source>
</reference>
<protein>
    <recommendedName>
        <fullName evidence="3">Sporulation protein</fullName>
    </recommendedName>
</protein>
<accession>A0A9W6Q2S1</accession>
<comment type="caution">
    <text evidence="1">The sequence shown here is derived from an EMBL/GenBank/DDBJ whole genome shotgun (WGS) entry which is preliminary data.</text>
</comment>
<dbReference type="EMBL" id="BSRZ01000020">
    <property type="protein sequence ID" value="GLW67167.1"/>
    <property type="molecule type" value="Genomic_DNA"/>
</dbReference>
<organism evidence="1 2">
    <name type="scientific">Actinomadura rubrobrunea</name>
    <dbReference type="NCBI Taxonomy" id="115335"/>
    <lineage>
        <taxon>Bacteria</taxon>
        <taxon>Bacillati</taxon>
        <taxon>Actinomycetota</taxon>
        <taxon>Actinomycetes</taxon>
        <taxon>Streptosporangiales</taxon>
        <taxon>Thermomonosporaceae</taxon>
        <taxon>Actinomadura</taxon>
    </lineage>
</organism>
<name>A0A9W6Q2S1_9ACTN</name>
<dbReference type="AlphaFoldDB" id="A0A9W6Q2S1"/>
<proteinExistence type="predicted"/>
<dbReference type="Proteomes" id="UP001165124">
    <property type="component" value="Unassembled WGS sequence"/>
</dbReference>
<gene>
    <name evidence="1" type="ORF">Arub01_54100</name>
</gene>
<evidence type="ECO:0008006" key="3">
    <source>
        <dbReference type="Google" id="ProtNLM"/>
    </source>
</evidence>